<gene>
    <name evidence="1" type="ORF">APZ42_005279</name>
</gene>
<organism evidence="1 2">
    <name type="scientific">Daphnia magna</name>
    <dbReference type="NCBI Taxonomy" id="35525"/>
    <lineage>
        <taxon>Eukaryota</taxon>
        <taxon>Metazoa</taxon>
        <taxon>Ecdysozoa</taxon>
        <taxon>Arthropoda</taxon>
        <taxon>Crustacea</taxon>
        <taxon>Branchiopoda</taxon>
        <taxon>Diplostraca</taxon>
        <taxon>Cladocera</taxon>
        <taxon>Anomopoda</taxon>
        <taxon>Daphniidae</taxon>
        <taxon>Daphnia</taxon>
    </lineage>
</organism>
<keyword evidence="2" id="KW-1185">Reference proteome</keyword>
<reference evidence="1 2" key="1">
    <citation type="submission" date="2016-03" db="EMBL/GenBank/DDBJ databases">
        <title>EvidentialGene: Evidence-directed Construction of Genes on Genomes.</title>
        <authorList>
            <person name="Gilbert D.G."/>
            <person name="Choi J.-H."/>
            <person name="Mockaitis K."/>
            <person name="Colbourne J."/>
            <person name="Pfrender M."/>
        </authorList>
    </citation>
    <scope>NUCLEOTIDE SEQUENCE [LARGE SCALE GENOMIC DNA]</scope>
    <source>
        <strain evidence="1 2">Xinb3</strain>
        <tissue evidence="1">Complete organism</tissue>
    </source>
</reference>
<name>A0A162CTP7_9CRUS</name>
<protein>
    <submittedName>
        <fullName evidence="1">Uncharacterized protein</fullName>
    </submittedName>
</protein>
<accession>A0A162CTP7</accession>
<evidence type="ECO:0000313" key="2">
    <source>
        <dbReference type="Proteomes" id="UP000076858"/>
    </source>
</evidence>
<dbReference type="Proteomes" id="UP000076858">
    <property type="component" value="Unassembled WGS sequence"/>
</dbReference>
<proteinExistence type="predicted"/>
<evidence type="ECO:0000313" key="1">
    <source>
        <dbReference type="EMBL" id="KZR99033.1"/>
    </source>
</evidence>
<dbReference type="EMBL" id="LRGB01014935">
    <property type="protein sequence ID" value="KZR99033.1"/>
    <property type="molecule type" value="Genomic_DNA"/>
</dbReference>
<dbReference type="AlphaFoldDB" id="A0A162CTP7"/>
<comment type="caution">
    <text evidence="1">The sequence shown here is derived from an EMBL/GenBank/DDBJ whole genome shotgun (WGS) entry which is preliminary data.</text>
</comment>
<sequence>MTRSRGRRPTRAIGCCCKTGSNNYRTFGLYKSTSLRRPGTLSFPIS</sequence>